<gene>
    <name evidence="1" type="ORF">J1N35_038706</name>
</gene>
<accession>A0A9D3UMD4</accession>
<comment type="caution">
    <text evidence="1">The sequence shown here is derived from an EMBL/GenBank/DDBJ whole genome shotgun (WGS) entry which is preliminary data.</text>
</comment>
<dbReference type="AlphaFoldDB" id="A0A9D3UMD4"/>
<dbReference type="Proteomes" id="UP000828251">
    <property type="component" value="Unassembled WGS sequence"/>
</dbReference>
<organism evidence="1 2">
    <name type="scientific">Gossypium stocksii</name>
    <dbReference type="NCBI Taxonomy" id="47602"/>
    <lineage>
        <taxon>Eukaryota</taxon>
        <taxon>Viridiplantae</taxon>
        <taxon>Streptophyta</taxon>
        <taxon>Embryophyta</taxon>
        <taxon>Tracheophyta</taxon>
        <taxon>Spermatophyta</taxon>
        <taxon>Magnoliopsida</taxon>
        <taxon>eudicotyledons</taxon>
        <taxon>Gunneridae</taxon>
        <taxon>Pentapetalae</taxon>
        <taxon>rosids</taxon>
        <taxon>malvids</taxon>
        <taxon>Malvales</taxon>
        <taxon>Malvaceae</taxon>
        <taxon>Malvoideae</taxon>
        <taxon>Gossypium</taxon>
    </lineage>
</organism>
<dbReference type="OrthoDB" id="1057270at2759"/>
<proteinExistence type="predicted"/>
<sequence length="136" mass="15048">MASVPTVETILQDIDELATLLLHALTSNGDDLEAVVVEVGHLDSVSLKKSIEKLAENISALFPDRSKRKILWEGLKATSPSQPIPSLIVLDFNAILSPEDKRSPYSVGKRCNPFGNFVETCDLQDLGYYEPSFTWQ</sequence>
<keyword evidence="2" id="KW-1185">Reference proteome</keyword>
<evidence type="ECO:0000313" key="2">
    <source>
        <dbReference type="Proteomes" id="UP000828251"/>
    </source>
</evidence>
<name>A0A9D3UMD4_9ROSI</name>
<dbReference type="EMBL" id="JAIQCV010000011">
    <property type="protein sequence ID" value="KAH1047922.1"/>
    <property type="molecule type" value="Genomic_DNA"/>
</dbReference>
<evidence type="ECO:0000313" key="1">
    <source>
        <dbReference type="EMBL" id="KAH1047922.1"/>
    </source>
</evidence>
<reference evidence="1 2" key="1">
    <citation type="journal article" date="2021" name="Plant Biotechnol. J.">
        <title>Multi-omics assisted identification of the key and species-specific regulatory components of drought-tolerant mechanisms in Gossypium stocksii.</title>
        <authorList>
            <person name="Yu D."/>
            <person name="Ke L."/>
            <person name="Zhang D."/>
            <person name="Wu Y."/>
            <person name="Sun Y."/>
            <person name="Mei J."/>
            <person name="Sun J."/>
            <person name="Sun Y."/>
        </authorList>
    </citation>
    <scope>NUCLEOTIDE SEQUENCE [LARGE SCALE GENOMIC DNA]</scope>
    <source>
        <strain evidence="2">cv. E1</strain>
        <tissue evidence="1">Leaf</tissue>
    </source>
</reference>
<protein>
    <submittedName>
        <fullName evidence="1">Uncharacterized protein</fullName>
    </submittedName>
</protein>